<dbReference type="PANTHER" id="PTHR43435:SF4">
    <property type="entry name" value="FGGY CARBOHYDRATE KINASE DOMAIN-CONTAINING PROTEIN"/>
    <property type="match status" value="1"/>
</dbReference>
<evidence type="ECO:0000259" key="3">
    <source>
        <dbReference type="Pfam" id="PF02782"/>
    </source>
</evidence>
<keyword evidence="1" id="KW-0808">Transferase</keyword>
<accession>X1FEA8</accession>
<dbReference type="AlphaFoldDB" id="X1FEA8"/>
<evidence type="ECO:0000256" key="2">
    <source>
        <dbReference type="ARBA" id="ARBA00022777"/>
    </source>
</evidence>
<dbReference type="EMBL" id="BARU01005936">
    <property type="protein sequence ID" value="GAH43327.1"/>
    <property type="molecule type" value="Genomic_DNA"/>
</dbReference>
<reference evidence="4" key="1">
    <citation type="journal article" date="2014" name="Front. Microbiol.">
        <title>High frequency of phylogenetically diverse reductive dehalogenase-homologous genes in deep subseafloor sedimentary metagenomes.</title>
        <authorList>
            <person name="Kawai M."/>
            <person name="Futagami T."/>
            <person name="Toyoda A."/>
            <person name="Takaki Y."/>
            <person name="Nishi S."/>
            <person name="Hori S."/>
            <person name="Arai W."/>
            <person name="Tsubouchi T."/>
            <person name="Morono Y."/>
            <person name="Uchiyama I."/>
            <person name="Ito T."/>
            <person name="Fujiyama A."/>
            <person name="Inagaki F."/>
            <person name="Takami H."/>
        </authorList>
    </citation>
    <scope>NUCLEOTIDE SEQUENCE</scope>
    <source>
        <strain evidence="4">Expedition CK06-06</strain>
    </source>
</reference>
<dbReference type="SUPFAM" id="SSF53067">
    <property type="entry name" value="Actin-like ATPase domain"/>
    <property type="match status" value="1"/>
</dbReference>
<dbReference type="InterPro" id="IPR018485">
    <property type="entry name" value="FGGY_C"/>
</dbReference>
<sequence length="331" mass="35750">PLLSGVRGKLYQESYTADVPVGNLSPEWAERLELSEDVVVGIGAFDDHMGAIGAGIEPYTLVKIIGTSSCDVLLVPKEDLGDRPVRGICGQVDGSVMPNMIGLEAGQSSFGDVYEWFKSLLYWPVGNILQESRLINNRVKDELSAEISERIVPALTDAAARVPIDESGVIALDWLNGRRTPDANQLLKGALTGLSLGSDAPRIFRALVEATAFGAKKINDRFESESIPIKQVIAAGGVPTKSSFVAQVIADVLGQPVKVCKSEHVCALGAGICAATAAGIYRTIEEAQQYMKSGFAKVYTPIQENAEKYKALYKRYGELGAFVEREIMRNR</sequence>
<organism evidence="4">
    <name type="scientific">marine sediment metagenome</name>
    <dbReference type="NCBI Taxonomy" id="412755"/>
    <lineage>
        <taxon>unclassified sequences</taxon>
        <taxon>metagenomes</taxon>
        <taxon>ecological metagenomes</taxon>
    </lineage>
</organism>
<dbReference type="InterPro" id="IPR043129">
    <property type="entry name" value="ATPase_NBD"/>
</dbReference>
<proteinExistence type="predicted"/>
<evidence type="ECO:0000313" key="4">
    <source>
        <dbReference type="EMBL" id="GAH43327.1"/>
    </source>
</evidence>
<dbReference type="PANTHER" id="PTHR43435">
    <property type="entry name" value="RIBULOKINASE"/>
    <property type="match status" value="1"/>
</dbReference>
<protein>
    <recommendedName>
        <fullName evidence="3">Carbohydrate kinase FGGY C-terminal domain-containing protein</fullName>
    </recommendedName>
</protein>
<evidence type="ECO:0000256" key="1">
    <source>
        <dbReference type="ARBA" id="ARBA00022679"/>
    </source>
</evidence>
<dbReference type="GO" id="GO:0005737">
    <property type="term" value="C:cytoplasm"/>
    <property type="evidence" value="ECO:0007669"/>
    <property type="project" value="TreeGrafter"/>
</dbReference>
<keyword evidence="2" id="KW-0418">Kinase</keyword>
<dbReference type="GO" id="GO:0019150">
    <property type="term" value="F:D-ribulokinase activity"/>
    <property type="evidence" value="ECO:0007669"/>
    <property type="project" value="TreeGrafter"/>
</dbReference>
<dbReference type="Pfam" id="PF02782">
    <property type="entry name" value="FGGY_C"/>
    <property type="match status" value="1"/>
</dbReference>
<gene>
    <name evidence="4" type="ORF">S03H2_11650</name>
</gene>
<dbReference type="GO" id="GO:0019321">
    <property type="term" value="P:pentose metabolic process"/>
    <property type="evidence" value="ECO:0007669"/>
    <property type="project" value="TreeGrafter"/>
</dbReference>
<dbReference type="Gene3D" id="3.30.420.40">
    <property type="match status" value="1"/>
</dbReference>
<feature type="domain" description="Carbohydrate kinase FGGY C-terminal" evidence="3">
    <location>
        <begin position="63"/>
        <end position="278"/>
    </location>
</feature>
<name>X1FEA8_9ZZZZ</name>
<feature type="non-terminal residue" evidence="4">
    <location>
        <position position="1"/>
    </location>
</feature>
<comment type="caution">
    <text evidence="4">The sequence shown here is derived from an EMBL/GenBank/DDBJ whole genome shotgun (WGS) entry which is preliminary data.</text>
</comment>